<accession>A0A1A0DA97</accession>
<dbReference type="AlphaFoldDB" id="A0A1A0DA97"/>
<reference evidence="1 2" key="1">
    <citation type="submission" date="2016-05" db="EMBL/GenBank/DDBJ databases">
        <title>Genome sequencing of Acetobacter pasteurianus strain SRCM100623.</title>
        <authorList>
            <person name="Song Y.R."/>
        </authorList>
    </citation>
    <scope>NUCLEOTIDE SEQUENCE [LARGE SCALE GENOMIC DNA]</scope>
    <source>
        <strain evidence="1 2">SRCM100623</strain>
    </source>
</reference>
<organism evidence="1 2">
    <name type="scientific">Acetobacter pasteurianus</name>
    <name type="common">Acetobacter turbidans</name>
    <dbReference type="NCBI Taxonomy" id="438"/>
    <lineage>
        <taxon>Bacteria</taxon>
        <taxon>Pseudomonadati</taxon>
        <taxon>Pseudomonadota</taxon>
        <taxon>Alphaproteobacteria</taxon>
        <taxon>Acetobacterales</taxon>
        <taxon>Acetobacteraceae</taxon>
        <taxon>Acetobacter</taxon>
    </lineage>
</organism>
<dbReference type="Proteomes" id="UP000093796">
    <property type="component" value="Unassembled WGS sequence"/>
</dbReference>
<evidence type="ECO:0000313" key="2">
    <source>
        <dbReference type="Proteomes" id="UP000093796"/>
    </source>
</evidence>
<dbReference type="EMBL" id="LYUD01000109">
    <property type="protein sequence ID" value="OAZ71965.1"/>
    <property type="molecule type" value="Genomic_DNA"/>
</dbReference>
<dbReference type="OrthoDB" id="7281516at2"/>
<dbReference type="PATRIC" id="fig|438.15.peg.2300"/>
<name>A0A1A0DA97_ACEPA</name>
<dbReference type="GeneID" id="60376415"/>
<proteinExistence type="predicted"/>
<gene>
    <name evidence="1" type="ORF">SRCM100623_02068</name>
</gene>
<protein>
    <submittedName>
        <fullName evidence="1">Uncharacterized protein</fullName>
    </submittedName>
</protein>
<evidence type="ECO:0000313" key="1">
    <source>
        <dbReference type="EMBL" id="OAZ71965.1"/>
    </source>
</evidence>
<dbReference type="RefSeq" id="WP_012812280.1">
    <property type="nucleotide sequence ID" value="NZ_BSCN01000176.1"/>
</dbReference>
<sequence>MPTLCSSPQSPLLYLLAMNRLKTEHPRSTDLCIKRVLRVFLFRPSTPLFRPFALASLFFMGSLAASAVARADDDPPPRTNVPNAQLQKELAVLHFKPEAASPACIDALKELHKTQDMLKAEEARSHDQDLAIAEDVLESDFENSIEMCAPDVQRLCEAPNPSAELAHTCEKIDSLPDSAN</sequence>
<comment type="caution">
    <text evidence="1">The sequence shown here is derived from an EMBL/GenBank/DDBJ whole genome shotgun (WGS) entry which is preliminary data.</text>
</comment>